<evidence type="ECO:0000313" key="2">
    <source>
        <dbReference type="Proteomes" id="UP000621454"/>
    </source>
</evidence>
<comment type="caution">
    <text evidence="1">The sequence shown here is derived from an EMBL/GenBank/DDBJ whole genome shotgun (WGS) entry which is preliminary data.</text>
</comment>
<accession>A0A916SV58</accession>
<dbReference type="InterPro" id="IPR000801">
    <property type="entry name" value="Esterase-like"/>
</dbReference>
<dbReference type="InterPro" id="IPR029058">
    <property type="entry name" value="AB_hydrolase_fold"/>
</dbReference>
<dbReference type="SUPFAM" id="SSF53474">
    <property type="entry name" value="alpha/beta-Hydrolases"/>
    <property type="match status" value="1"/>
</dbReference>
<organism evidence="1 2">
    <name type="scientific">Gordonia jinhuaensis</name>
    <dbReference type="NCBI Taxonomy" id="1517702"/>
    <lineage>
        <taxon>Bacteria</taxon>
        <taxon>Bacillati</taxon>
        <taxon>Actinomycetota</taxon>
        <taxon>Actinomycetes</taxon>
        <taxon>Mycobacteriales</taxon>
        <taxon>Gordoniaceae</taxon>
        <taxon>Gordonia</taxon>
    </lineage>
</organism>
<keyword evidence="2" id="KW-1185">Reference proteome</keyword>
<dbReference type="Pfam" id="PF00756">
    <property type="entry name" value="Esterase"/>
    <property type="match status" value="1"/>
</dbReference>
<dbReference type="Proteomes" id="UP000621454">
    <property type="component" value="Unassembled WGS sequence"/>
</dbReference>
<dbReference type="PANTHER" id="PTHR48098">
    <property type="entry name" value="ENTEROCHELIN ESTERASE-RELATED"/>
    <property type="match status" value="1"/>
</dbReference>
<name>A0A916SV58_9ACTN</name>
<dbReference type="InterPro" id="IPR050583">
    <property type="entry name" value="Mycobacterial_A85_antigen"/>
</dbReference>
<evidence type="ECO:0000313" key="1">
    <source>
        <dbReference type="EMBL" id="GGB18556.1"/>
    </source>
</evidence>
<dbReference type="PANTHER" id="PTHR48098:SF1">
    <property type="entry name" value="DIACYLGLYCEROL ACYLTRANSFERASE_MYCOLYLTRANSFERASE AG85A"/>
    <property type="match status" value="1"/>
</dbReference>
<dbReference type="Gene3D" id="3.40.50.1820">
    <property type="entry name" value="alpha/beta hydrolase"/>
    <property type="match status" value="1"/>
</dbReference>
<evidence type="ECO:0008006" key="3">
    <source>
        <dbReference type="Google" id="ProtNLM"/>
    </source>
</evidence>
<proteinExistence type="predicted"/>
<protein>
    <recommendedName>
        <fullName evidence="3">S-formylglutathione hydrolase FrmB</fullName>
    </recommendedName>
</protein>
<dbReference type="EMBL" id="BMGC01000002">
    <property type="protein sequence ID" value="GGB18556.1"/>
    <property type="molecule type" value="Genomic_DNA"/>
</dbReference>
<reference evidence="1" key="1">
    <citation type="journal article" date="2014" name="Int. J. Syst. Evol. Microbiol.">
        <title>Complete genome sequence of Corynebacterium casei LMG S-19264T (=DSM 44701T), isolated from a smear-ripened cheese.</title>
        <authorList>
            <consortium name="US DOE Joint Genome Institute (JGI-PGF)"/>
            <person name="Walter F."/>
            <person name="Albersmeier A."/>
            <person name="Kalinowski J."/>
            <person name="Ruckert C."/>
        </authorList>
    </citation>
    <scope>NUCLEOTIDE SEQUENCE</scope>
    <source>
        <strain evidence="1">CGMCC 1.12827</strain>
    </source>
</reference>
<dbReference type="GO" id="GO:0016747">
    <property type="term" value="F:acyltransferase activity, transferring groups other than amino-acyl groups"/>
    <property type="evidence" value="ECO:0007669"/>
    <property type="project" value="TreeGrafter"/>
</dbReference>
<sequence>MPVVTIAQRVRAVAAVLQSVLPSVTVIAPACLMTVTGLITAMPGTAAAGAGPAHVVSVHVVSAHRVSAEVFSAAMSRVVTVNVLLGPTGDRPRPTVYALDGISAGTTSGFTESDWLGQTDIERFMSGKQTTVVFPVGGPASYYTDWRRDDPVLGRMRWETFLTRELPPLIDRRFHGNGTNALLGLSMGATAASVLQMRHPHLYSGGAYFSGCPDLGVPTAQQATMATIATRLGDPENMWGPPGSPAWLDHDPSAHPEAFAGKPVYVAVGDGNYDLSLGIRALADPAGVVIERASNYCTRLFQSAIEGAGVTSVSFHYGLGVHAWGYWERDLHQAWPTLRAALGLDAHDRVPSSAHPTSG</sequence>
<gene>
    <name evidence="1" type="ORF">GCM10011489_03350</name>
</gene>
<reference evidence="1" key="2">
    <citation type="submission" date="2020-09" db="EMBL/GenBank/DDBJ databases">
        <authorList>
            <person name="Sun Q."/>
            <person name="Zhou Y."/>
        </authorList>
    </citation>
    <scope>NUCLEOTIDE SEQUENCE</scope>
    <source>
        <strain evidence="1">CGMCC 1.12827</strain>
    </source>
</reference>
<dbReference type="AlphaFoldDB" id="A0A916SV58"/>